<sequence length="217" mass="25305">MKRIMFLDQIIQPDSAFFKTWDEIKSSAPNNKGPVPLWYKHMIDQYTINPNTLRLNFDLPHLLQQQLRIKRPKKNFTSPNQTLCPCNTWTYFWSPVIKDIVYSKILSKDNHSPNSPMMIIEYWIPKPASLLPNPNNDNTPKSHDNILHPCERCNLYYPYYIADLRPKCIILQALDKSLDLKIKPKGTLPNNQITSTTRTSSKGKLCQTTKAITLYKR</sequence>
<accession>A0A8H3QT41</accession>
<dbReference type="Proteomes" id="UP000615446">
    <property type="component" value="Unassembled WGS sequence"/>
</dbReference>
<name>A0A8H3QT41_9GLOM</name>
<dbReference type="EMBL" id="BLAL01000176">
    <property type="protein sequence ID" value="GES88174.1"/>
    <property type="molecule type" value="Genomic_DNA"/>
</dbReference>
<organism evidence="1 2">
    <name type="scientific">Rhizophagus clarus</name>
    <dbReference type="NCBI Taxonomy" id="94130"/>
    <lineage>
        <taxon>Eukaryota</taxon>
        <taxon>Fungi</taxon>
        <taxon>Fungi incertae sedis</taxon>
        <taxon>Mucoromycota</taxon>
        <taxon>Glomeromycotina</taxon>
        <taxon>Glomeromycetes</taxon>
        <taxon>Glomerales</taxon>
        <taxon>Glomeraceae</taxon>
        <taxon>Rhizophagus</taxon>
    </lineage>
</organism>
<dbReference type="AlphaFoldDB" id="A0A8H3QT41"/>
<evidence type="ECO:0000313" key="1">
    <source>
        <dbReference type="EMBL" id="GES88174.1"/>
    </source>
</evidence>
<proteinExistence type="predicted"/>
<protein>
    <submittedName>
        <fullName evidence="1">Ribonuclease H-like domain-containing protein</fullName>
    </submittedName>
</protein>
<reference evidence="1" key="1">
    <citation type="submission" date="2019-10" db="EMBL/GenBank/DDBJ databases">
        <title>Conservation and host-specific expression of non-tandemly repeated heterogenous ribosome RNA gene in arbuscular mycorrhizal fungi.</title>
        <authorList>
            <person name="Maeda T."/>
            <person name="Kobayashi Y."/>
            <person name="Nakagawa T."/>
            <person name="Ezawa T."/>
            <person name="Yamaguchi K."/>
            <person name="Bino T."/>
            <person name="Nishimoto Y."/>
            <person name="Shigenobu S."/>
            <person name="Kawaguchi M."/>
        </authorList>
    </citation>
    <scope>NUCLEOTIDE SEQUENCE</scope>
    <source>
        <strain evidence="1">HR1</strain>
    </source>
</reference>
<evidence type="ECO:0000313" key="2">
    <source>
        <dbReference type="Proteomes" id="UP000615446"/>
    </source>
</evidence>
<gene>
    <name evidence="1" type="ORF">RCL2_001514300</name>
</gene>
<comment type="caution">
    <text evidence="1">The sequence shown here is derived from an EMBL/GenBank/DDBJ whole genome shotgun (WGS) entry which is preliminary data.</text>
</comment>
<dbReference type="OrthoDB" id="10350179at2759"/>